<reference evidence="1 2" key="1">
    <citation type="journal article" date="2019" name="Int. J. Syst. Evol. Microbiol.">
        <title>Lactobacillus salitolerans sp. nov., a novel lactic acid bacterium isolated from spent mushroom substrates.</title>
        <authorList>
            <person name="Tohno M."/>
            <person name="Tanizawa Y."/>
            <person name="Kojima Y."/>
            <person name="Sakamoto M."/>
            <person name="Nakamura Y."/>
            <person name="Ohkuma M."/>
            <person name="Kobayashi H."/>
        </authorList>
    </citation>
    <scope>NUCLEOTIDE SEQUENCE [LARGE SCALE GENOMIC DNA]</scope>
    <source>
        <strain evidence="1 2">YK43</strain>
    </source>
</reference>
<proteinExistence type="predicted"/>
<accession>A0A401IQJ5</accession>
<dbReference type="EMBL" id="BFFP01000003">
    <property type="protein sequence ID" value="GBG93819.1"/>
    <property type="molecule type" value="Genomic_DNA"/>
</dbReference>
<evidence type="ECO:0000313" key="1">
    <source>
        <dbReference type="EMBL" id="GBG93819.1"/>
    </source>
</evidence>
<protein>
    <submittedName>
        <fullName evidence="1">Uncharacterized protein</fullName>
    </submittedName>
</protein>
<evidence type="ECO:0000313" key="2">
    <source>
        <dbReference type="Proteomes" id="UP000286848"/>
    </source>
</evidence>
<sequence length="44" mass="5112">MNTTKGQMPEKKEPKNIHELFACWQDDGQRDHELDWGKAAGKEL</sequence>
<keyword evidence="2" id="KW-1185">Reference proteome</keyword>
<name>A0A401IQJ5_9LACO</name>
<comment type="caution">
    <text evidence="1">The sequence shown here is derived from an EMBL/GenBank/DDBJ whole genome shotgun (WGS) entry which is preliminary data.</text>
</comment>
<organism evidence="1 2">
    <name type="scientific">Ligilactobacillus salitolerans</name>
    <dbReference type="NCBI Taxonomy" id="1808352"/>
    <lineage>
        <taxon>Bacteria</taxon>
        <taxon>Bacillati</taxon>
        <taxon>Bacillota</taxon>
        <taxon>Bacilli</taxon>
        <taxon>Lactobacillales</taxon>
        <taxon>Lactobacillaceae</taxon>
        <taxon>Ligilactobacillus</taxon>
    </lineage>
</organism>
<dbReference type="AlphaFoldDB" id="A0A401IQJ5"/>
<dbReference type="Proteomes" id="UP000286848">
    <property type="component" value="Unassembled WGS sequence"/>
</dbReference>
<gene>
    <name evidence="1" type="ORF">LFYK43_02780</name>
</gene>